<proteinExistence type="predicted"/>
<sequence length="493" mass="56138">MPRPLDFSNLTEYFVQKAVVLAISLLNDDRPEPVSHRLLLNLLKNNDNSNNAYSDCYFVGSLITALGNALTTVSPRSSSGQQLIEELKRYATMDCLIPSYHNVVTVSCLQTFTRLYLAKVLPSDLKMLMHHSRYGNFLHVRMAAFDGLLLLDGLLIPKVRTYLLSTIEVDPDRYLRGYIATNIARLTAIYLGKQAELTSLPVRWVQFQKCPEVRTTLHRILTNPHLDPRLRRTLNILCGLLYPSSHCPLNLTAFQIRINEAFPNKSKLIASLPSNSAPPSHASPPATQLEQPPLTTQVVASPLPLTPALRPMTPSIMSDEDMKTVMRLMRRLYGHDKVNLFLDNSQQQKLFTINSKVKKNQYSSLEHFQSDFDAMFAYYKDIHHGNDDLIKDIHTFEAFYRLQFRKLQEDSSHVPPVRLHLNPPRPPSPEKPKITLNLSRSTHPVQETPPQVVPDPRKLASTKTLNRERSTRRPSMFLLSSWTLPKQSLSFSL</sequence>
<dbReference type="Proteomes" id="UP001165960">
    <property type="component" value="Unassembled WGS sequence"/>
</dbReference>
<name>A0ACC2U8R5_9FUNG</name>
<protein>
    <submittedName>
        <fullName evidence="1">Uncharacterized protein</fullName>
    </submittedName>
</protein>
<keyword evidence="2" id="KW-1185">Reference proteome</keyword>
<dbReference type="EMBL" id="QTSX02001100">
    <property type="protein sequence ID" value="KAJ9083189.1"/>
    <property type="molecule type" value="Genomic_DNA"/>
</dbReference>
<evidence type="ECO:0000313" key="1">
    <source>
        <dbReference type="EMBL" id="KAJ9083189.1"/>
    </source>
</evidence>
<organism evidence="1 2">
    <name type="scientific">Entomophthora muscae</name>
    <dbReference type="NCBI Taxonomy" id="34485"/>
    <lineage>
        <taxon>Eukaryota</taxon>
        <taxon>Fungi</taxon>
        <taxon>Fungi incertae sedis</taxon>
        <taxon>Zoopagomycota</taxon>
        <taxon>Entomophthoromycotina</taxon>
        <taxon>Entomophthoromycetes</taxon>
        <taxon>Entomophthorales</taxon>
        <taxon>Entomophthoraceae</taxon>
        <taxon>Entomophthora</taxon>
    </lineage>
</organism>
<evidence type="ECO:0000313" key="2">
    <source>
        <dbReference type="Proteomes" id="UP001165960"/>
    </source>
</evidence>
<accession>A0ACC2U8R5</accession>
<comment type="caution">
    <text evidence="1">The sequence shown here is derived from an EMBL/GenBank/DDBJ whole genome shotgun (WGS) entry which is preliminary data.</text>
</comment>
<reference evidence="1" key="1">
    <citation type="submission" date="2022-04" db="EMBL/GenBank/DDBJ databases">
        <title>Genome of the entomopathogenic fungus Entomophthora muscae.</title>
        <authorList>
            <person name="Elya C."/>
            <person name="Lovett B.R."/>
            <person name="Lee E."/>
            <person name="Macias A.M."/>
            <person name="Hajek A.E."/>
            <person name="De Bivort B.L."/>
            <person name="Kasson M.T."/>
            <person name="De Fine Licht H.H."/>
            <person name="Stajich J.E."/>
        </authorList>
    </citation>
    <scope>NUCLEOTIDE SEQUENCE</scope>
    <source>
        <strain evidence="1">Berkeley</strain>
    </source>
</reference>
<gene>
    <name evidence="1" type="ORF">DSO57_1037225</name>
</gene>